<sequence>MTTMLTAADQVPPAYRGVSLLHGWLPPTLQVIAAVALIAAIGWRTRRWRLIWLPCAIAVGLGLAAWARWFIDSQGLAGDPAPAELWIWIGLTGLAAAVLALGWRGSHWRRRTASVAAVPLCLLSVGVAVNLWVGYFPTVTALWNEVTAGPLPGETDLATALDQRQRGDVPSHGELVSVTIPADESGFKHRDELVYLPPAWFAASAPELPVVMMIAGEFNTPADWARSGNAIATIDDFAAGHGGNTPVFVFVDVGGSFNNDTECVNGPRGNVADHLTKDVPPFLTSTFGVRDTGWGVVGWSMGGTCAVDLTVMHPELFSSFVDIAGDTGPNAGTKDQTIARLYGGDAAAWSTFDPATVIDKHGRYQGVSGWFVISSDAPVKRGSHQANPDAVGLGGQDAGGNPGDQTEAAHTLCDLGRSRGISCAITALPGKHDWPFAEEVLTKTLPWLAGAVGTPGVRQVPLPSGGAARPAAPTAAAPR</sequence>
<keyword evidence="4" id="KW-0472">Membrane</keyword>
<keyword evidence="4" id="KW-0812">Transmembrane</keyword>
<dbReference type="InterPro" id="IPR050583">
    <property type="entry name" value="Mycobacterial_A85_antigen"/>
</dbReference>
<feature type="compositionally biased region" description="Low complexity" evidence="3">
    <location>
        <begin position="467"/>
        <end position="479"/>
    </location>
</feature>
<keyword evidence="4" id="KW-1133">Transmembrane helix</keyword>
<dbReference type="SUPFAM" id="SSF53474">
    <property type="entry name" value="alpha/beta-Hydrolases"/>
    <property type="match status" value="1"/>
</dbReference>
<dbReference type="Pfam" id="PF00756">
    <property type="entry name" value="Esterase"/>
    <property type="match status" value="1"/>
</dbReference>
<dbReference type="Proteomes" id="UP000518188">
    <property type="component" value="Unassembled WGS sequence"/>
</dbReference>
<evidence type="ECO:0000313" key="5">
    <source>
        <dbReference type="EMBL" id="NKZ12554.1"/>
    </source>
</evidence>
<dbReference type="EMBL" id="JAAXPJ010000006">
    <property type="protein sequence ID" value="NKZ12554.1"/>
    <property type="molecule type" value="Genomic_DNA"/>
</dbReference>
<gene>
    <name evidence="5" type="ORF">HGA11_16350</name>
</gene>
<organism evidence="5 6">
    <name type="scientific">Mycolicibacterium septicum DSM 44393</name>
    <dbReference type="NCBI Taxonomy" id="1341646"/>
    <lineage>
        <taxon>Bacteria</taxon>
        <taxon>Bacillati</taxon>
        <taxon>Actinomycetota</taxon>
        <taxon>Actinomycetes</taxon>
        <taxon>Mycobacteriales</taxon>
        <taxon>Mycobacteriaceae</taxon>
        <taxon>Mycolicibacterium</taxon>
    </lineage>
</organism>
<dbReference type="InterPro" id="IPR029058">
    <property type="entry name" value="AB_hydrolase_fold"/>
</dbReference>
<comment type="caution">
    <text evidence="5">The sequence shown here is derived from an EMBL/GenBank/DDBJ whole genome shotgun (WGS) entry which is preliminary data.</text>
</comment>
<reference evidence="5 6" key="1">
    <citation type="submission" date="2020-04" db="EMBL/GenBank/DDBJ databases">
        <title>MicrobeNet Type strains.</title>
        <authorList>
            <person name="Nicholson A.C."/>
        </authorList>
    </citation>
    <scope>NUCLEOTIDE SEQUENCE [LARGE SCALE GENOMIC DNA]</scope>
    <source>
        <strain evidence="5 6">ATCC 700731</strain>
    </source>
</reference>
<keyword evidence="2" id="KW-0964">Secreted</keyword>
<evidence type="ECO:0000256" key="1">
    <source>
        <dbReference type="ARBA" id="ARBA00004613"/>
    </source>
</evidence>
<feature type="region of interest" description="Disordered" evidence="3">
    <location>
        <begin position="382"/>
        <end position="406"/>
    </location>
</feature>
<protein>
    <submittedName>
        <fullName evidence="5">Esterase family protein</fullName>
    </submittedName>
</protein>
<dbReference type="Gene3D" id="3.40.50.1820">
    <property type="entry name" value="alpha/beta hydrolase"/>
    <property type="match status" value="1"/>
</dbReference>
<proteinExistence type="predicted"/>
<feature type="compositionally biased region" description="Gly residues" evidence="3">
    <location>
        <begin position="392"/>
        <end position="402"/>
    </location>
</feature>
<name>A0A7X6MTI8_9MYCO</name>
<dbReference type="PANTHER" id="PTHR48098:SF1">
    <property type="entry name" value="DIACYLGLYCEROL ACYLTRANSFERASE_MYCOLYLTRANSFERASE AG85A"/>
    <property type="match status" value="1"/>
</dbReference>
<evidence type="ECO:0000256" key="2">
    <source>
        <dbReference type="ARBA" id="ARBA00022525"/>
    </source>
</evidence>
<evidence type="ECO:0000256" key="3">
    <source>
        <dbReference type="SAM" id="MobiDB-lite"/>
    </source>
</evidence>
<feature type="transmembrane region" description="Helical" evidence="4">
    <location>
        <begin position="83"/>
        <end position="103"/>
    </location>
</feature>
<dbReference type="GO" id="GO:0005576">
    <property type="term" value="C:extracellular region"/>
    <property type="evidence" value="ECO:0007669"/>
    <property type="project" value="UniProtKB-SubCell"/>
</dbReference>
<dbReference type="PANTHER" id="PTHR48098">
    <property type="entry name" value="ENTEROCHELIN ESTERASE-RELATED"/>
    <property type="match status" value="1"/>
</dbReference>
<dbReference type="GO" id="GO:0016747">
    <property type="term" value="F:acyltransferase activity, transferring groups other than amino-acyl groups"/>
    <property type="evidence" value="ECO:0007669"/>
    <property type="project" value="TreeGrafter"/>
</dbReference>
<feature type="transmembrane region" description="Helical" evidence="4">
    <location>
        <begin position="24"/>
        <end position="43"/>
    </location>
</feature>
<feature type="region of interest" description="Disordered" evidence="3">
    <location>
        <begin position="460"/>
        <end position="479"/>
    </location>
</feature>
<feature type="transmembrane region" description="Helical" evidence="4">
    <location>
        <begin position="115"/>
        <end position="135"/>
    </location>
</feature>
<dbReference type="AlphaFoldDB" id="A0A7X6MTI8"/>
<accession>A0A7X6MTI8</accession>
<evidence type="ECO:0000313" key="6">
    <source>
        <dbReference type="Proteomes" id="UP000518188"/>
    </source>
</evidence>
<feature type="transmembrane region" description="Helical" evidence="4">
    <location>
        <begin position="50"/>
        <end position="71"/>
    </location>
</feature>
<comment type="subcellular location">
    <subcellularLocation>
        <location evidence="1">Secreted</location>
    </subcellularLocation>
</comment>
<evidence type="ECO:0000256" key="4">
    <source>
        <dbReference type="SAM" id="Phobius"/>
    </source>
</evidence>
<dbReference type="InterPro" id="IPR000801">
    <property type="entry name" value="Esterase-like"/>
</dbReference>